<evidence type="ECO:0000313" key="1">
    <source>
        <dbReference type="Proteomes" id="UP000887580"/>
    </source>
</evidence>
<organism evidence="1 2">
    <name type="scientific">Panagrolaimus sp. PS1159</name>
    <dbReference type="NCBI Taxonomy" id="55785"/>
    <lineage>
        <taxon>Eukaryota</taxon>
        <taxon>Metazoa</taxon>
        <taxon>Ecdysozoa</taxon>
        <taxon>Nematoda</taxon>
        <taxon>Chromadorea</taxon>
        <taxon>Rhabditida</taxon>
        <taxon>Tylenchina</taxon>
        <taxon>Panagrolaimomorpha</taxon>
        <taxon>Panagrolaimoidea</taxon>
        <taxon>Panagrolaimidae</taxon>
        <taxon>Panagrolaimus</taxon>
    </lineage>
</organism>
<protein>
    <submittedName>
        <fullName evidence="2">Macrophage migration inhibitory factor</fullName>
    </submittedName>
</protein>
<evidence type="ECO:0000313" key="2">
    <source>
        <dbReference type="WBParaSite" id="PS1159_v2.g23163.t1"/>
    </source>
</evidence>
<dbReference type="Proteomes" id="UP000887580">
    <property type="component" value="Unplaced"/>
</dbReference>
<accession>A0AC35G2M7</accession>
<dbReference type="WBParaSite" id="PS1159_v2.g23163.t1">
    <property type="protein sequence ID" value="PS1159_v2.g23163.t1"/>
    <property type="gene ID" value="PS1159_v2.g23163"/>
</dbReference>
<proteinExistence type="predicted"/>
<name>A0AC35G2M7_9BILA</name>
<sequence>MKLFYRLLKKLKLLIMPIVKLYTNQKVRDGFAVEFSKFLSTLLNKPPFGLFVVVKDQNMMSHDNNADERVCVLEIKAIKIFNNQDNVGYAKGITDYLSKELNCKQEKIVIDFVALNPGFVGRHATTVEVCEPESK</sequence>
<reference evidence="2" key="1">
    <citation type="submission" date="2022-11" db="UniProtKB">
        <authorList>
            <consortium name="WormBaseParasite"/>
        </authorList>
    </citation>
    <scope>IDENTIFICATION</scope>
</reference>